<evidence type="ECO:0000313" key="5">
    <source>
        <dbReference type="EMBL" id="TKA98388.1"/>
    </source>
</evidence>
<dbReference type="InterPro" id="IPR011105">
    <property type="entry name" value="Cell_wall_hydrolase_SleB"/>
</dbReference>
<evidence type="ECO:0000259" key="3">
    <source>
        <dbReference type="Pfam" id="PF07486"/>
    </source>
</evidence>
<dbReference type="Proteomes" id="UP000306340">
    <property type="component" value="Unassembled WGS sequence"/>
</dbReference>
<dbReference type="AlphaFoldDB" id="A0A4U0Z2B2"/>
<evidence type="ECO:0000256" key="2">
    <source>
        <dbReference type="SAM" id="Phobius"/>
    </source>
</evidence>
<feature type="domain" description="TraG N-terminal Proteobacteria" evidence="4">
    <location>
        <begin position="4"/>
        <end position="465"/>
    </location>
</feature>
<feature type="transmembrane region" description="Helical" evidence="2">
    <location>
        <begin position="425"/>
        <end position="447"/>
    </location>
</feature>
<keyword evidence="2" id="KW-0812">Transmembrane</keyword>
<feature type="compositionally biased region" description="Basic and acidic residues" evidence="1">
    <location>
        <begin position="809"/>
        <end position="821"/>
    </location>
</feature>
<feature type="transmembrane region" description="Helical" evidence="2">
    <location>
        <begin position="33"/>
        <end position="55"/>
    </location>
</feature>
<evidence type="ECO:0000256" key="1">
    <source>
        <dbReference type="SAM" id="MobiDB-lite"/>
    </source>
</evidence>
<evidence type="ECO:0000313" key="6">
    <source>
        <dbReference type="Proteomes" id="UP000306340"/>
    </source>
</evidence>
<reference evidence="5 6" key="1">
    <citation type="submission" date="2019-04" db="EMBL/GenBank/DDBJ databases">
        <title>Crypto-aerobic microbial life in anoxic (sulfidic) marine sediments.</title>
        <authorList>
            <person name="Bhattacharya S."/>
            <person name="Roy C."/>
            <person name="Mondal N."/>
            <person name="Sarkar J."/>
            <person name="Mandal S."/>
            <person name="Rameez M.J."/>
            <person name="Ghosh W."/>
        </authorList>
    </citation>
    <scope>NUCLEOTIDE SEQUENCE [LARGE SCALE GENOMIC DNA]</scope>
    <source>
        <strain evidence="5 6">SBBC</strain>
    </source>
</reference>
<accession>A0A4U0Z2B2</accession>
<feature type="compositionally biased region" description="Basic and acidic residues" evidence="1">
    <location>
        <begin position="835"/>
        <end position="844"/>
    </location>
</feature>
<feature type="transmembrane region" description="Helical" evidence="2">
    <location>
        <begin position="61"/>
        <end position="82"/>
    </location>
</feature>
<organism evidence="5 6">
    <name type="scientific">Cereibacter changlensis</name>
    <dbReference type="NCBI Taxonomy" id="402884"/>
    <lineage>
        <taxon>Bacteria</taxon>
        <taxon>Pseudomonadati</taxon>
        <taxon>Pseudomonadota</taxon>
        <taxon>Alphaproteobacteria</taxon>
        <taxon>Rhodobacterales</taxon>
        <taxon>Paracoccaceae</taxon>
        <taxon>Cereibacter</taxon>
    </lineage>
</organism>
<comment type="caution">
    <text evidence="5">The sequence shown here is derived from an EMBL/GenBank/DDBJ whole genome shotgun (WGS) entry which is preliminary data.</text>
</comment>
<dbReference type="Pfam" id="PF07916">
    <property type="entry name" value="TraG_N"/>
    <property type="match status" value="1"/>
</dbReference>
<dbReference type="RefSeq" id="WP_136790885.1">
    <property type="nucleotide sequence ID" value="NZ_SWAU01000003.1"/>
</dbReference>
<feature type="transmembrane region" description="Helical" evidence="2">
    <location>
        <begin position="339"/>
        <end position="361"/>
    </location>
</feature>
<evidence type="ECO:0008006" key="7">
    <source>
        <dbReference type="Google" id="ProtNLM"/>
    </source>
</evidence>
<keyword evidence="2" id="KW-0472">Membrane</keyword>
<dbReference type="Gene3D" id="1.10.10.2520">
    <property type="entry name" value="Cell wall hydrolase SleB, domain 1"/>
    <property type="match status" value="1"/>
</dbReference>
<dbReference type="EMBL" id="SWAU01000003">
    <property type="protein sequence ID" value="TKA98388.1"/>
    <property type="molecule type" value="Genomic_DNA"/>
</dbReference>
<protein>
    <recommendedName>
        <fullName evidence="7">Conjugal transfer mating pair stabilization protein TraG</fullName>
    </recommendedName>
</protein>
<dbReference type="InterPro" id="IPR042047">
    <property type="entry name" value="SleB_dom1"/>
</dbReference>
<dbReference type="Pfam" id="PF07486">
    <property type="entry name" value="Hydrolase_2"/>
    <property type="match status" value="1"/>
</dbReference>
<name>A0A4U0Z2B2_9RHOB</name>
<dbReference type="GO" id="GO:0016787">
    <property type="term" value="F:hydrolase activity"/>
    <property type="evidence" value="ECO:0007669"/>
    <property type="project" value="InterPro"/>
</dbReference>
<evidence type="ECO:0000259" key="4">
    <source>
        <dbReference type="Pfam" id="PF07916"/>
    </source>
</evidence>
<gene>
    <name evidence="5" type="ORF">FAZ78_00780</name>
</gene>
<dbReference type="InterPro" id="IPR012931">
    <property type="entry name" value="TraG_N_Proteobacteria"/>
</dbReference>
<feature type="domain" description="Cell wall hydrolase SleB" evidence="3">
    <location>
        <begin position="992"/>
        <end position="1118"/>
    </location>
</feature>
<feature type="transmembrane region" description="Helical" evidence="2">
    <location>
        <begin position="367"/>
        <end position="386"/>
    </location>
</feature>
<sequence length="1124" mass="118810">MQWEIFTTGGGYYLSDVFNMLAAYTSSGNFRNLLSIGVVIGVAWASINMAMGGSIGSSLKYVLVMVVVMGLTLGPKSSVVIIDKTSGPIPIYGIVDNVPTPVAMLGHYTSAVSYYLTGQMETLMSTPEDLTYQKNGMMFGASLLAQASTWRAVTPKIHENLVNFMQSCVIDATNLGHMDLELVATDGALESFITANMPASMAYYDVVENQTKVCSAGWNNVKTQIDNEVNAVLARKAAGIFQGSAGAGAANIARLKGTLGDFQSMMAMSSASAVQTIKQAMYVNAMDDGMMRFIANSGNSAAMDIYQVARADIQTRSSYAAIGANAAKWVPLLKIVFECLYYAAFPLAVLMMMTPLAPAVLKGYMGGFVWIAAWEPLSAILHSIVIKASTGFYRTAGAVTSDGSVSDVVLSWANHYGIRAVEQDVGTVAGFLMMSVPFLATAIMFGAGRMTGMATSMLNVSQGAAIETGREAATGSIGLGNMNMNNYAGNKMNLSSVVDVGRETMTFDTGGIATRNMDGSYGYAPGSAVSTGGISSQLGSAVRGEISTRAENARVAASSAASELGSYITQGASQLTSFGESVTNGRQGSKSYGWEGSSSERDSVSQSYQRVEDFAQQHNITAASAMAVGLAAKMGVGKSVGPNSLGVEANGSGSLKGMSQDTWTELVKAAETSGLASDVSRISSTRTAATASTNDGTQTTASESKIFSLDEGERLAETYITRLEEAQNYSRAESYVESAGSSFDVGLNQMVAGELGARGHSPLDVSRIMNPKTDAEVAESREIVGSIVGKVTDRAVAAAPKDPTADFSAHTDPDAFRRAPPREATLGAPGAERVVNLDDERANAESRVSGYESDAQSENTGRLGYQNERSAEVTGQYESAARSATEGADQTITGAMWGRVTRMMNLDENDVVALRQAHPEAWSSPGAALDYYGANPDKFQEVTGRPFVDGDGLGPSPDNRNAAHHPTPLPAKDMTMPDRDVMIRTVLGEAAGEGMEGQAAVALVIRNRTDDERFPDTVGGVSLQPRQFSAWNGDGSGNRLISQYQPGDEAYDRAAYVVDAVMGGYVPDFTDGATHYYSPAGMKALVDQGYQRNMIPGWLQTETANRDTLPVRIGGHVFTGQVKE</sequence>
<feature type="region of interest" description="Disordered" evidence="1">
    <location>
        <begin position="682"/>
        <end position="703"/>
    </location>
</feature>
<feature type="region of interest" description="Disordered" evidence="1">
    <location>
        <begin position="949"/>
        <end position="975"/>
    </location>
</feature>
<keyword evidence="2" id="KW-1133">Transmembrane helix</keyword>
<feature type="compositionally biased region" description="Polar residues" evidence="1">
    <location>
        <begin position="694"/>
        <end position="703"/>
    </location>
</feature>
<feature type="compositionally biased region" description="Low complexity" evidence="1">
    <location>
        <begin position="682"/>
        <end position="693"/>
    </location>
</feature>
<feature type="region of interest" description="Disordered" evidence="1">
    <location>
        <begin position="799"/>
        <end position="870"/>
    </location>
</feature>
<feature type="compositionally biased region" description="Polar residues" evidence="1">
    <location>
        <begin position="579"/>
        <end position="590"/>
    </location>
</feature>
<proteinExistence type="predicted"/>
<feature type="region of interest" description="Disordered" evidence="1">
    <location>
        <begin position="579"/>
        <end position="607"/>
    </location>
</feature>